<dbReference type="InterPro" id="IPR007215">
    <property type="entry name" value="Sulphur_relay_TusB/DsrH"/>
</dbReference>
<dbReference type="NCBIfam" id="TIGR03011">
    <property type="entry name" value="sulf_tusB_dsrH"/>
    <property type="match status" value="1"/>
</dbReference>
<dbReference type="AlphaFoldDB" id="A0A4Y3IRF0"/>
<accession>A0A4Y3IRF0</accession>
<proteinExistence type="predicted"/>
<sequence>MLHIVSRLHRLETLSRYVSAKDSLLLVEEAVYAANPKHHKHTLLPSIEIKALEPDLTARGLESVCASHIEAVDFAGFVDLTAEHGKSITW</sequence>
<dbReference type="Proteomes" id="UP000318242">
    <property type="component" value="Unassembled WGS sequence"/>
</dbReference>
<dbReference type="OrthoDB" id="9795117at2"/>
<dbReference type="PANTHER" id="PTHR37526">
    <property type="entry name" value="PROTEIN TUSB"/>
    <property type="match status" value="1"/>
</dbReference>
<dbReference type="RefSeq" id="WP_141271824.1">
    <property type="nucleotide sequence ID" value="NZ_BJLH01000011.1"/>
</dbReference>
<gene>
    <name evidence="1" type="ORF">VCO01S_26470</name>
</gene>
<name>A0A4Y3IRF0_9VIBR</name>
<protein>
    <submittedName>
        <fullName evidence="1">Sulfurtransferase TusB</fullName>
    </submittedName>
</protein>
<evidence type="ECO:0000313" key="2">
    <source>
        <dbReference type="Proteomes" id="UP000318242"/>
    </source>
</evidence>
<dbReference type="Pfam" id="PF04077">
    <property type="entry name" value="DsrH"/>
    <property type="match status" value="1"/>
</dbReference>
<dbReference type="GO" id="GO:0002143">
    <property type="term" value="P:tRNA wobble position uridine thiolation"/>
    <property type="evidence" value="ECO:0007669"/>
    <property type="project" value="InterPro"/>
</dbReference>
<dbReference type="Gene3D" id="3.40.1260.10">
    <property type="entry name" value="DsrEFH-like"/>
    <property type="match status" value="1"/>
</dbReference>
<reference evidence="1 2" key="1">
    <citation type="submission" date="2019-06" db="EMBL/GenBank/DDBJ databases">
        <title>Whole genome shotgun sequence of Vibrio comitans NBRC 102076.</title>
        <authorList>
            <person name="Hosoyama A."/>
            <person name="Uohara A."/>
            <person name="Ohji S."/>
            <person name="Ichikawa N."/>
        </authorList>
    </citation>
    <scope>NUCLEOTIDE SEQUENCE [LARGE SCALE GENOMIC DNA]</scope>
    <source>
        <strain evidence="1 2">NBRC 102076</strain>
    </source>
</reference>
<dbReference type="InterPro" id="IPR027396">
    <property type="entry name" value="DsrEFH-like"/>
</dbReference>
<dbReference type="PANTHER" id="PTHR37526:SF1">
    <property type="entry name" value="PROTEIN TUSB"/>
    <property type="match status" value="1"/>
</dbReference>
<dbReference type="SUPFAM" id="SSF75169">
    <property type="entry name" value="DsrEFH-like"/>
    <property type="match status" value="1"/>
</dbReference>
<dbReference type="GO" id="GO:1990228">
    <property type="term" value="C:sulfurtransferase complex"/>
    <property type="evidence" value="ECO:0007669"/>
    <property type="project" value="TreeGrafter"/>
</dbReference>
<keyword evidence="1" id="KW-0808">Transferase</keyword>
<dbReference type="GO" id="GO:0016740">
    <property type="term" value="F:transferase activity"/>
    <property type="evidence" value="ECO:0007669"/>
    <property type="project" value="UniProtKB-KW"/>
</dbReference>
<keyword evidence="2" id="KW-1185">Reference proteome</keyword>
<organism evidence="1 2">
    <name type="scientific">Vibrio comitans NBRC 102076</name>
    <dbReference type="NCBI Taxonomy" id="1219078"/>
    <lineage>
        <taxon>Bacteria</taxon>
        <taxon>Pseudomonadati</taxon>
        <taxon>Pseudomonadota</taxon>
        <taxon>Gammaproteobacteria</taxon>
        <taxon>Vibrionales</taxon>
        <taxon>Vibrionaceae</taxon>
        <taxon>Vibrio</taxon>
    </lineage>
</organism>
<evidence type="ECO:0000313" key="1">
    <source>
        <dbReference type="EMBL" id="GEA61454.1"/>
    </source>
</evidence>
<dbReference type="EMBL" id="BJLH01000011">
    <property type="protein sequence ID" value="GEA61454.1"/>
    <property type="molecule type" value="Genomic_DNA"/>
</dbReference>
<comment type="caution">
    <text evidence="1">The sequence shown here is derived from an EMBL/GenBank/DDBJ whole genome shotgun (WGS) entry which is preliminary data.</text>
</comment>